<dbReference type="NCBIfam" id="NF002780">
    <property type="entry name" value="PRK02898.1"/>
    <property type="match status" value="1"/>
</dbReference>
<evidence type="ECO:0000256" key="4">
    <source>
        <dbReference type="ARBA" id="ARBA00022573"/>
    </source>
</evidence>
<dbReference type="PANTHER" id="PTHR38662">
    <property type="entry name" value="COBALT TRANSPORT PROTEIN CBIN"/>
    <property type="match status" value="1"/>
</dbReference>
<dbReference type="Proteomes" id="UP000713479">
    <property type="component" value="Unassembled WGS sequence"/>
</dbReference>
<dbReference type="EMBL" id="SUTF01000004">
    <property type="protein sequence ID" value="MBE6510278.1"/>
    <property type="molecule type" value="Genomic_DNA"/>
</dbReference>
<keyword evidence="8 10" id="KW-0472">Membrane</keyword>
<comment type="subunit">
    <text evidence="10">Forms an energy-coupling factor (ECF) transporter complex composed of an ATP-binding protein (A component, CbiO), a transmembrane protein (T component, CbiQ) and 2 possible substrate-capture proteins (S components, CbiM and CbiN) of unknown stoichimetry.</text>
</comment>
<proteinExistence type="inferred from homology"/>
<evidence type="ECO:0000256" key="2">
    <source>
        <dbReference type="ARBA" id="ARBA00022448"/>
    </source>
</evidence>
<dbReference type="GO" id="GO:0005886">
    <property type="term" value="C:plasma membrane"/>
    <property type="evidence" value="ECO:0007669"/>
    <property type="project" value="UniProtKB-SubCell"/>
</dbReference>
<comment type="pathway">
    <text evidence="10">Cofactor biosynthesis; adenosylcobalamin biosynthesis.</text>
</comment>
<dbReference type="NCBIfam" id="TIGR01165">
    <property type="entry name" value="cbiN"/>
    <property type="match status" value="1"/>
</dbReference>
<comment type="subcellular location">
    <subcellularLocation>
        <location evidence="10">Cell membrane</location>
        <topology evidence="10">Multi-pass membrane protein</topology>
    </subcellularLocation>
</comment>
<evidence type="ECO:0000256" key="5">
    <source>
        <dbReference type="ARBA" id="ARBA00022692"/>
    </source>
</evidence>
<protein>
    <recommendedName>
        <fullName evidence="10">Cobalt transport protein CbiN</fullName>
    </recommendedName>
    <alternativeName>
        <fullName evidence="10">Energy-coupling factor transporter probable substrate-capture protein CbiN</fullName>
        <shortName evidence="10">ECF transporter S component CbiN</shortName>
    </alternativeName>
</protein>
<evidence type="ECO:0000256" key="1">
    <source>
        <dbReference type="ARBA" id="ARBA00022426"/>
    </source>
</evidence>
<dbReference type="GO" id="GO:0009236">
    <property type="term" value="P:cobalamin biosynthetic process"/>
    <property type="evidence" value="ECO:0007669"/>
    <property type="project" value="UniProtKB-UniRule"/>
</dbReference>
<reference evidence="11" key="1">
    <citation type="submission" date="2019-04" db="EMBL/GenBank/DDBJ databases">
        <title>Evolution of Biomass-Degrading Anaerobic Consortia Revealed by Metagenomics.</title>
        <authorList>
            <person name="Peng X."/>
        </authorList>
    </citation>
    <scope>NUCLEOTIDE SEQUENCE</scope>
    <source>
        <strain evidence="11">SIG13</strain>
    </source>
</reference>
<keyword evidence="7 10" id="KW-0406">Ion transport</keyword>
<feature type="transmembrane region" description="Helical" evidence="10">
    <location>
        <begin position="68"/>
        <end position="88"/>
    </location>
</feature>
<keyword evidence="4 10" id="KW-0169">Cobalamin biosynthesis</keyword>
<keyword evidence="3 10" id="KW-1003">Cell membrane</keyword>
<evidence type="ECO:0000313" key="12">
    <source>
        <dbReference type="Proteomes" id="UP000713479"/>
    </source>
</evidence>
<evidence type="ECO:0000256" key="10">
    <source>
        <dbReference type="HAMAP-Rule" id="MF_00330"/>
    </source>
</evidence>
<evidence type="ECO:0000313" key="11">
    <source>
        <dbReference type="EMBL" id="MBE6510278.1"/>
    </source>
</evidence>
<sequence length="97" mass="10605">MNRSTLILLGIVCIIIFIAPLAMYNGHGEDDGYFGGSDDQAGQAVEKTGFQPWYSSIWEPPSGEIESLIFALQAAIGAIIIGYFFGLWRGQSSKEEE</sequence>
<dbReference type="HAMAP" id="MF_00330">
    <property type="entry name" value="CbiN"/>
    <property type="match status" value="1"/>
</dbReference>
<name>A0A8T3VPE9_9EURY</name>
<dbReference type="GO" id="GO:0015087">
    <property type="term" value="F:cobalt ion transmembrane transporter activity"/>
    <property type="evidence" value="ECO:0007669"/>
    <property type="project" value="UniProtKB-UniRule"/>
</dbReference>
<keyword evidence="5 10" id="KW-0812">Transmembrane</keyword>
<comment type="function">
    <text evidence="10">Part of the energy-coupling factor (ECF) transporter complex CbiMNOQ involved in cobalt import.</text>
</comment>
<dbReference type="AlphaFoldDB" id="A0A8T3VPE9"/>
<keyword evidence="1 10" id="KW-0171">Cobalt transport</keyword>
<dbReference type="PANTHER" id="PTHR38662:SF1">
    <property type="entry name" value="COBALT TRANSPORT PROTEIN CBIN"/>
    <property type="match status" value="1"/>
</dbReference>
<comment type="caution">
    <text evidence="11">The sequence shown here is derived from an EMBL/GenBank/DDBJ whole genome shotgun (WGS) entry which is preliminary data.</text>
</comment>
<evidence type="ECO:0000256" key="3">
    <source>
        <dbReference type="ARBA" id="ARBA00022475"/>
    </source>
</evidence>
<evidence type="ECO:0000256" key="9">
    <source>
        <dbReference type="ARBA" id="ARBA00023285"/>
    </source>
</evidence>
<keyword evidence="2 10" id="KW-0813">Transport</keyword>
<evidence type="ECO:0000256" key="7">
    <source>
        <dbReference type="ARBA" id="ARBA00023065"/>
    </source>
</evidence>
<keyword evidence="6 10" id="KW-1133">Transmembrane helix</keyword>
<dbReference type="InterPro" id="IPR003705">
    <property type="entry name" value="CbiN"/>
</dbReference>
<accession>A0A8T3VPE9</accession>
<evidence type="ECO:0000256" key="6">
    <source>
        <dbReference type="ARBA" id="ARBA00022989"/>
    </source>
</evidence>
<gene>
    <name evidence="10" type="primary">cbiN</name>
    <name evidence="11" type="ORF">E7Z74_03280</name>
</gene>
<organism evidence="11 12">
    <name type="scientific">Methanobrevibacter millerae</name>
    <dbReference type="NCBI Taxonomy" id="230361"/>
    <lineage>
        <taxon>Archaea</taxon>
        <taxon>Methanobacteriati</taxon>
        <taxon>Methanobacteriota</taxon>
        <taxon>Methanomada group</taxon>
        <taxon>Methanobacteria</taxon>
        <taxon>Methanobacteriales</taxon>
        <taxon>Methanobacteriaceae</taxon>
        <taxon>Methanobrevibacter</taxon>
    </lineage>
</organism>
<keyword evidence="9 10" id="KW-0170">Cobalt</keyword>
<comment type="similarity">
    <text evidence="10">Belongs to the CbiN family.</text>
</comment>
<evidence type="ECO:0000256" key="8">
    <source>
        <dbReference type="ARBA" id="ARBA00023136"/>
    </source>
</evidence>
<feature type="transmembrane region" description="Helical" evidence="10">
    <location>
        <begin position="7"/>
        <end position="24"/>
    </location>
</feature>
<dbReference type="Pfam" id="PF02553">
    <property type="entry name" value="CbiN"/>
    <property type="match status" value="1"/>
</dbReference>